<dbReference type="AlphaFoldDB" id="A0A9N9P3U1"/>
<feature type="non-terminal residue" evidence="2">
    <location>
        <position position="126"/>
    </location>
</feature>
<keyword evidence="3" id="KW-1185">Reference proteome</keyword>
<evidence type="ECO:0000313" key="3">
    <source>
        <dbReference type="Proteomes" id="UP000789396"/>
    </source>
</evidence>
<feature type="region of interest" description="Disordered" evidence="1">
    <location>
        <begin position="13"/>
        <end position="48"/>
    </location>
</feature>
<protein>
    <submittedName>
        <fullName evidence="2">8963_t:CDS:1</fullName>
    </submittedName>
</protein>
<dbReference type="OrthoDB" id="2366576at2759"/>
<feature type="compositionally biased region" description="Polar residues" evidence="1">
    <location>
        <begin position="39"/>
        <end position="48"/>
    </location>
</feature>
<evidence type="ECO:0000256" key="1">
    <source>
        <dbReference type="SAM" id="MobiDB-lite"/>
    </source>
</evidence>
<gene>
    <name evidence="2" type="ORF">RFULGI_LOCUS16542</name>
</gene>
<comment type="caution">
    <text evidence="2">The sequence shown here is derived from an EMBL/GenBank/DDBJ whole genome shotgun (WGS) entry which is preliminary data.</text>
</comment>
<reference evidence="2" key="1">
    <citation type="submission" date="2021-06" db="EMBL/GenBank/DDBJ databases">
        <authorList>
            <person name="Kallberg Y."/>
            <person name="Tangrot J."/>
            <person name="Rosling A."/>
        </authorList>
    </citation>
    <scope>NUCLEOTIDE SEQUENCE</scope>
    <source>
        <strain evidence="2">IN212</strain>
    </source>
</reference>
<dbReference type="Proteomes" id="UP000789396">
    <property type="component" value="Unassembled WGS sequence"/>
</dbReference>
<sequence>MIEEEGFLNVNVTKEPEFEEVSSGDEVSQDDDDKDITQVAGSDQPNFFSNEFSPEMIEDIKFLTTHCRFGATVQRKFLEGKYPSQPIYSKDLYAVIQKFIPTSEMLLNDAASMSNWLDNKKNEDSR</sequence>
<accession>A0A9N9P3U1</accession>
<proteinExistence type="predicted"/>
<dbReference type="EMBL" id="CAJVPZ010059247">
    <property type="protein sequence ID" value="CAG8788854.1"/>
    <property type="molecule type" value="Genomic_DNA"/>
</dbReference>
<evidence type="ECO:0000313" key="2">
    <source>
        <dbReference type="EMBL" id="CAG8788854.1"/>
    </source>
</evidence>
<feature type="compositionally biased region" description="Acidic residues" evidence="1">
    <location>
        <begin position="17"/>
        <end position="34"/>
    </location>
</feature>
<organism evidence="2 3">
    <name type="scientific">Racocetra fulgida</name>
    <dbReference type="NCBI Taxonomy" id="60492"/>
    <lineage>
        <taxon>Eukaryota</taxon>
        <taxon>Fungi</taxon>
        <taxon>Fungi incertae sedis</taxon>
        <taxon>Mucoromycota</taxon>
        <taxon>Glomeromycotina</taxon>
        <taxon>Glomeromycetes</taxon>
        <taxon>Diversisporales</taxon>
        <taxon>Gigasporaceae</taxon>
        <taxon>Racocetra</taxon>
    </lineage>
</organism>
<name>A0A9N9P3U1_9GLOM</name>